<dbReference type="InterPro" id="IPR036942">
    <property type="entry name" value="Beta-barrel_TonB_sf"/>
</dbReference>
<dbReference type="OrthoDB" id="6276154at2"/>
<dbReference type="Gene3D" id="2.40.170.20">
    <property type="entry name" value="TonB-dependent receptor, beta-barrel domain"/>
    <property type="match status" value="1"/>
</dbReference>
<dbReference type="Proteomes" id="UP000294599">
    <property type="component" value="Unassembled WGS sequence"/>
</dbReference>
<gene>
    <name evidence="13" type="ORF">EDC25_10679</name>
</gene>
<dbReference type="InterPro" id="IPR037066">
    <property type="entry name" value="Plug_dom_sf"/>
</dbReference>
<dbReference type="Pfam" id="PF00593">
    <property type="entry name" value="TonB_dep_Rec_b-barrel"/>
    <property type="match status" value="1"/>
</dbReference>
<keyword evidence="2 8" id="KW-0813">Transport</keyword>
<dbReference type="CDD" id="cd01347">
    <property type="entry name" value="ligand_gated_channel"/>
    <property type="match status" value="1"/>
</dbReference>
<comment type="similarity">
    <text evidence="8 9">Belongs to the TonB-dependent receptor family.</text>
</comment>
<protein>
    <submittedName>
        <fullName evidence="13">Iron complex outermembrane receptor protein</fullName>
    </submittedName>
</protein>
<evidence type="ECO:0000259" key="11">
    <source>
        <dbReference type="Pfam" id="PF00593"/>
    </source>
</evidence>
<dbReference type="Gene3D" id="2.170.130.10">
    <property type="entry name" value="TonB-dependent receptor, plug domain"/>
    <property type="match status" value="1"/>
</dbReference>
<evidence type="ECO:0000256" key="3">
    <source>
        <dbReference type="ARBA" id="ARBA00022452"/>
    </source>
</evidence>
<feature type="signal peptide" evidence="10">
    <location>
        <begin position="1"/>
        <end position="28"/>
    </location>
</feature>
<evidence type="ECO:0000256" key="1">
    <source>
        <dbReference type="ARBA" id="ARBA00004571"/>
    </source>
</evidence>
<evidence type="ECO:0000256" key="4">
    <source>
        <dbReference type="ARBA" id="ARBA00022692"/>
    </source>
</evidence>
<evidence type="ECO:0000256" key="6">
    <source>
        <dbReference type="ARBA" id="ARBA00023136"/>
    </source>
</evidence>
<dbReference type="EMBL" id="SMAF01000006">
    <property type="protein sequence ID" value="TCS99241.1"/>
    <property type="molecule type" value="Genomic_DNA"/>
</dbReference>
<dbReference type="GO" id="GO:0009279">
    <property type="term" value="C:cell outer membrane"/>
    <property type="evidence" value="ECO:0007669"/>
    <property type="project" value="UniProtKB-SubCell"/>
</dbReference>
<dbReference type="PANTHER" id="PTHR47234:SF2">
    <property type="entry name" value="TONB-DEPENDENT RECEPTOR"/>
    <property type="match status" value="1"/>
</dbReference>
<keyword evidence="4 8" id="KW-0812">Transmembrane</keyword>
<keyword evidence="3 8" id="KW-1134">Transmembrane beta strand</keyword>
<keyword evidence="6 8" id="KW-0472">Membrane</keyword>
<dbReference type="PROSITE" id="PS52016">
    <property type="entry name" value="TONB_DEPENDENT_REC_3"/>
    <property type="match status" value="1"/>
</dbReference>
<keyword evidence="13" id="KW-0675">Receptor</keyword>
<dbReference type="AlphaFoldDB" id="A0A4R3LGC8"/>
<accession>A0A4R3LGC8</accession>
<keyword evidence="5 9" id="KW-0798">TonB box</keyword>
<evidence type="ECO:0000256" key="5">
    <source>
        <dbReference type="ARBA" id="ARBA00023077"/>
    </source>
</evidence>
<feature type="chain" id="PRO_5030099288" evidence="10">
    <location>
        <begin position="29"/>
        <end position="953"/>
    </location>
</feature>
<dbReference type="InterPro" id="IPR000531">
    <property type="entry name" value="Beta-barrel_TonB"/>
</dbReference>
<keyword evidence="14" id="KW-1185">Reference proteome</keyword>
<keyword evidence="10" id="KW-0732">Signal</keyword>
<evidence type="ECO:0000256" key="10">
    <source>
        <dbReference type="SAM" id="SignalP"/>
    </source>
</evidence>
<comment type="caution">
    <text evidence="13">The sequence shown here is derived from an EMBL/GenBank/DDBJ whole genome shotgun (WGS) entry which is preliminary data.</text>
</comment>
<evidence type="ECO:0000256" key="7">
    <source>
        <dbReference type="ARBA" id="ARBA00023237"/>
    </source>
</evidence>
<dbReference type="InterPro" id="IPR039426">
    <property type="entry name" value="TonB-dep_rcpt-like"/>
</dbReference>
<dbReference type="Pfam" id="PF07715">
    <property type="entry name" value="Plug"/>
    <property type="match status" value="1"/>
</dbReference>
<reference evidence="13 14" key="1">
    <citation type="submission" date="2019-03" db="EMBL/GenBank/DDBJ databases">
        <title>Genomic Encyclopedia of Type Strains, Phase IV (KMG-IV): sequencing the most valuable type-strain genomes for metagenomic binning, comparative biology and taxonomic classification.</title>
        <authorList>
            <person name="Goeker M."/>
        </authorList>
    </citation>
    <scope>NUCLEOTIDE SEQUENCE [LARGE SCALE GENOMIC DNA]</scope>
    <source>
        <strain evidence="13 14">DSM 21944</strain>
    </source>
</reference>
<name>A0A4R3LGC8_9GAMM</name>
<feature type="domain" description="TonB-dependent receptor-like beta-barrel" evidence="11">
    <location>
        <begin position="375"/>
        <end position="916"/>
    </location>
</feature>
<evidence type="ECO:0000313" key="14">
    <source>
        <dbReference type="Proteomes" id="UP000294599"/>
    </source>
</evidence>
<evidence type="ECO:0000313" key="13">
    <source>
        <dbReference type="EMBL" id="TCS99241.1"/>
    </source>
</evidence>
<evidence type="ECO:0000256" key="2">
    <source>
        <dbReference type="ARBA" id="ARBA00022448"/>
    </source>
</evidence>
<dbReference type="RefSeq" id="WP_132577306.1">
    <property type="nucleotide sequence ID" value="NZ_JBHLWF010000031.1"/>
</dbReference>
<feature type="domain" description="TonB-dependent receptor plug" evidence="12">
    <location>
        <begin position="53"/>
        <end position="176"/>
    </location>
</feature>
<organism evidence="13 14">
    <name type="scientific">Pseudofulvimonas gallinarii</name>
    <dbReference type="NCBI Taxonomy" id="634155"/>
    <lineage>
        <taxon>Bacteria</taxon>
        <taxon>Pseudomonadati</taxon>
        <taxon>Pseudomonadota</taxon>
        <taxon>Gammaproteobacteria</taxon>
        <taxon>Lysobacterales</taxon>
        <taxon>Rhodanobacteraceae</taxon>
        <taxon>Pseudofulvimonas</taxon>
    </lineage>
</organism>
<evidence type="ECO:0000259" key="12">
    <source>
        <dbReference type="Pfam" id="PF07715"/>
    </source>
</evidence>
<keyword evidence="7 8" id="KW-0998">Cell outer membrane</keyword>
<dbReference type="PANTHER" id="PTHR47234">
    <property type="match status" value="1"/>
</dbReference>
<dbReference type="InterPro" id="IPR012910">
    <property type="entry name" value="Plug_dom"/>
</dbReference>
<evidence type="ECO:0000256" key="8">
    <source>
        <dbReference type="PROSITE-ProRule" id="PRU01360"/>
    </source>
</evidence>
<sequence>MSQIRVRRLSLAVHTALLGVFAAAPVLAQSDEVILDRVEVTGSRIKKAAIEGQTPVMTLTREDIARSGLTSVGDIVQQLTGSGSSLNTRFNSSGNFGFAPDGGGVGAGSATVDLRHLGAKRVLVLVDGIRWVNEASASGVSAATDLNTIPVAIIERIEVLEDGASSIYGSDAIAGVVNIITRKQFDGASVSVYYGEYQEGGDTRSGDFAIGGSGDRYSFFLGGSYTEQSGISSTRYRHAAVPVPGTGLTFGSSATPNGRFIFVDPDGDVRSITTPNGSFFPNGASYPDDFIGFGTANRFNFAEYNLMLTPSERKGVFGQARFNVTDNVTWYVRTLFNNRKSLNQAAPEPIFLGPDAGTGNPYADDIFISASNPYNPFGFDLISSGPGANLIMIGRRPVEGGARRFYQDVDTWYVATGLEGAFEAGDRSFFWDLNFVASDNKADQTNHGSYNIRRINMALGPLAACEADPQCVPLDIFNGVGSITPAMLGYIQPIVRDGSENSLRQVSANLSGDLFDLPAGPLAFATGIEHRKLDGSYTPDALTVAGEYNGVPSLPTSGEYDVSEYFLEFNIPVYATASSQLNLSAAGRYSDYSTFGGESTGKLGFRWQFGDDLVFRGSVAEGFRAPSIGELFGSTNRFDATITDPCLIGLDGSPPGGNAANCAQLGVPVGAEQANSQISVNTGGNASLNPETSDSAMLGLVWSPAFGANTSWSERFDIELTWYRHKIENAIQAPDAQTQLNRCVETLDPFYCDGITRASTGGINGFANQLQNLGTIETDGLDFDVFWTFPAFDWGQFRLAWQNTWVNDFEARNEVGDLEPRGVGIEVNDSAIPEWTSNLSLTWRLGDFSAGWTVRHISDMVEDCGDAWSFELCSNPDAASESGTNRFGSTTYHDLQATWNTDWFSGTSFTLGVNNVFGKEPPVCLSCSLNGYDPSNYDLPAGRFIYARAEIKF</sequence>
<comment type="subcellular location">
    <subcellularLocation>
        <location evidence="1 8">Cell outer membrane</location>
        <topology evidence="1 8">Multi-pass membrane protein</topology>
    </subcellularLocation>
</comment>
<proteinExistence type="inferred from homology"/>
<dbReference type="SUPFAM" id="SSF56935">
    <property type="entry name" value="Porins"/>
    <property type="match status" value="1"/>
</dbReference>
<evidence type="ECO:0000256" key="9">
    <source>
        <dbReference type="RuleBase" id="RU003357"/>
    </source>
</evidence>